<gene>
    <name evidence="1" type="ORF">HQN87_00715</name>
</gene>
<dbReference type="EMBL" id="JABMKX010000001">
    <property type="protein sequence ID" value="NQX43836.1"/>
    <property type="molecule type" value="Genomic_DNA"/>
</dbReference>
<protein>
    <recommendedName>
        <fullName evidence="3">Periplasmic protein</fullName>
    </recommendedName>
</protein>
<comment type="caution">
    <text evidence="1">The sequence shown here is derived from an EMBL/GenBank/DDBJ whole genome shotgun (WGS) entry which is preliminary data.</text>
</comment>
<organism evidence="1 2">
    <name type="scientific">Paenibacillus tritici</name>
    <dbReference type="NCBI Taxonomy" id="1873425"/>
    <lineage>
        <taxon>Bacteria</taxon>
        <taxon>Bacillati</taxon>
        <taxon>Bacillota</taxon>
        <taxon>Bacilli</taxon>
        <taxon>Bacillales</taxon>
        <taxon>Paenibacillaceae</taxon>
        <taxon>Paenibacillus</taxon>
    </lineage>
</organism>
<evidence type="ECO:0000313" key="2">
    <source>
        <dbReference type="Proteomes" id="UP000711047"/>
    </source>
</evidence>
<dbReference type="Proteomes" id="UP000711047">
    <property type="component" value="Unassembled WGS sequence"/>
</dbReference>
<sequence>MQGKGMDWWGVYEPFHIVLNNYGIADIVLTRHAKDRYANRIAQEEGGNGEVTAWIWQALKQNRLRPYSNSEYSAYLIDNDTVIVADFRQLEGVTTLAGEPLYVMIIVSFLGKISVTPQLRDLKKYYSWLRHSRRIKLSKKRRRRK</sequence>
<evidence type="ECO:0000313" key="1">
    <source>
        <dbReference type="EMBL" id="NQX43836.1"/>
    </source>
</evidence>
<evidence type="ECO:0008006" key="3">
    <source>
        <dbReference type="Google" id="ProtNLM"/>
    </source>
</evidence>
<keyword evidence="2" id="KW-1185">Reference proteome</keyword>
<reference evidence="1 2" key="1">
    <citation type="submission" date="2020-05" db="EMBL/GenBank/DDBJ databases">
        <title>Paenibacillus glebae, sp. nov., Paenibacillus humi sp. nov., Paenibacillus pedi sp. nov., Paenibacillus terrestris sp. nov. and Paenibacillus terricola sp. nov., isolated from a forest top soil sample.</title>
        <authorList>
            <person name="Qi S."/>
            <person name="Carlier A."/>
            <person name="Cnockaert M."/>
            <person name="Vandamme P."/>
        </authorList>
    </citation>
    <scope>NUCLEOTIDE SEQUENCE [LARGE SCALE GENOMIC DNA]</scope>
    <source>
        <strain evidence="1 2">LMG 29502</strain>
    </source>
</reference>
<proteinExistence type="predicted"/>
<accession>A0ABX2DK47</accession>
<name>A0ABX2DK47_9BACL</name>